<organism evidence="2 3">
    <name type="scientific">Trifolium medium</name>
    <dbReference type="NCBI Taxonomy" id="97028"/>
    <lineage>
        <taxon>Eukaryota</taxon>
        <taxon>Viridiplantae</taxon>
        <taxon>Streptophyta</taxon>
        <taxon>Embryophyta</taxon>
        <taxon>Tracheophyta</taxon>
        <taxon>Spermatophyta</taxon>
        <taxon>Magnoliopsida</taxon>
        <taxon>eudicotyledons</taxon>
        <taxon>Gunneridae</taxon>
        <taxon>Pentapetalae</taxon>
        <taxon>rosids</taxon>
        <taxon>fabids</taxon>
        <taxon>Fabales</taxon>
        <taxon>Fabaceae</taxon>
        <taxon>Papilionoideae</taxon>
        <taxon>50 kb inversion clade</taxon>
        <taxon>NPAAA clade</taxon>
        <taxon>Hologalegina</taxon>
        <taxon>IRL clade</taxon>
        <taxon>Trifolieae</taxon>
        <taxon>Trifolium</taxon>
    </lineage>
</organism>
<keyword evidence="3" id="KW-1185">Reference proteome</keyword>
<protein>
    <submittedName>
        <fullName evidence="2">Uncharacterized protein</fullName>
    </submittedName>
</protein>
<proteinExistence type="predicted"/>
<keyword evidence="1" id="KW-0175">Coiled coil</keyword>
<dbReference type="Proteomes" id="UP000265520">
    <property type="component" value="Unassembled WGS sequence"/>
</dbReference>
<name>A0A392VH65_9FABA</name>
<reference evidence="2 3" key="1">
    <citation type="journal article" date="2018" name="Front. Plant Sci.">
        <title>Red Clover (Trifolium pratense) and Zigzag Clover (T. medium) - A Picture of Genomic Similarities and Differences.</title>
        <authorList>
            <person name="Dluhosova J."/>
            <person name="Istvanek J."/>
            <person name="Nedelnik J."/>
            <person name="Repkova J."/>
        </authorList>
    </citation>
    <scope>NUCLEOTIDE SEQUENCE [LARGE SCALE GENOMIC DNA]</scope>
    <source>
        <strain evidence="3">cv. 10/8</strain>
        <tissue evidence="2">Leaf</tissue>
    </source>
</reference>
<feature type="coiled-coil region" evidence="1">
    <location>
        <begin position="18"/>
        <end position="45"/>
    </location>
</feature>
<feature type="non-terminal residue" evidence="2">
    <location>
        <position position="71"/>
    </location>
</feature>
<feature type="non-terminal residue" evidence="2">
    <location>
        <position position="1"/>
    </location>
</feature>
<evidence type="ECO:0000256" key="1">
    <source>
        <dbReference type="SAM" id="Coils"/>
    </source>
</evidence>
<evidence type="ECO:0000313" key="3">
    <source>
        <dbReference type="Proteomes" id="UP000265520"/>
    </source>
</evidence>
<evidence type="ECO:0000313" key="2">
    <source>
        <dbReference type="EMBL" id="MCI86813.1"/>
    </source>
</evidence>
<comment type="caution">
    <text evidence="2">The sequence shown here is derived from an EMBL/GenBank/DDBJ whole genome shotgun (WGS) entry which is preliminary data.</text>
</comment>
<dbReference type="AlphaFoldDB" id="A0A392VH65"/>
<dbReference type="EMBL" id="LXQA011150107">
    <property type="protein sequence ID" value="MCI86813.1"/>
    <property type="molecule type" value="Genomic_DNA"/>
</dbReference>
<accession>A0A392VH65</accession>
<sequence length="71" mass="7955">YNDYREKCELQAGLMITLGQKEQEVADLTQQKETLTTEVSKLKERILVLEGGLKLAKEDVAALGGEKTKME</sequence>